<name>A0A372ZJP7_9ACTN</name>
<dbReference type="RefSeq" id="WP_117493062.1">
    <property type="nucleotide sequence ID" value="NZ_QVIG01000003.1"/>
</dbReference>
<sequence length="445" mass="45907">MHASITAAYLARYRSAAAESPVELLPLTGAQRRFLITRRLTPQSRSDIVPLMFAYPRGTLDLERLARAATAVAAHHPALCGGFATVRGTPVLRAGGPSAEAARIPVAPGGTARAALREALLDWPADGPALRLLVAADPDGEPSADPSGAEELLVVALDHAACDEQSLGVLTAELSAAYEQDEPPAAGPTPQALADYRQAVELQLDAEDAAGGPAAQAYWGRRLGGLTGAGGSAATSTGMLTERLPAAEGAARGAVFPALLDAVGSALHRLHRTEGPSRPETGGGALALGYPWGGRPAGAPAALGCFLNTLVHPATPGPVADLDALADAWWDDLDQAGTPFDEVVRAARTAGAPWSGALDGLLTLDDLHRRPPLVLGGTPGRETPLDGRPLAAPMAVSASHGDDLLVRLAWDRDRFPEADAHAAFDDLLAVLRHHLPARPSPVPQA</sequence>
<evidence type="ECO:0000313" key="2">
    <source>
        <dbReference type="Proteomes" id="UP000263377"/>
    </source>
</evidence>
<accession>A0A372ZJP7</accession>
<dbReference type="EMBL" id="QVIG01000003">
    <property type="protein sequence ID" value="RGD55784.1"/>
    <property type="molecule type" value="Genomic_DNA"/>
</dbReference>
<reference evidence="1 2" key="1">
    <citation type="submission" date="2018-08" db="EMBL/GenBank/DDBJ databases">
        <title>Diversity &amp; Physiological Properties of Lignin-Decomposing Actinobacteria from Soil.</title>
        <authorList>
            <person name="Roh S.G."/>
            <person name="Kim S.B."/>
        </authorList>
    </citation>
    <scope>NUCLEOTIDE SEQUENCE [LARGE SCALE GENOMIC DNA]</scope>
    <source>
        <strain evidence="1 2">MMS17-GH009</strain>
    </source>
</reference>
<dbReference type="GO" id="GO:0031177">
    <property type="term" value="F:phosphopantetheine binding"/>
    <property type="evidence" value="ECO:0007669"/>
    <property type="project" value="TreeGrafter"/>
</dbReference>
<comment type="caution">
    <text evidence="1">The sequence shown here is derived from an EMBL/GenBank/DDBJ whole genome shotgun (WGS) entry which is preliminary data.</text>
</comment>
<dbReference type="Gene3D" id="3.30.559.30">
    <property type="entry name" value="Nonribosomal peptide synthetase, condensation domain"/>
    <property type="match status" value="1"/>
</dbReference>
<keyword evidence="2" id="KW-1185">Reference proteome</keyword>
<dbReference type="PANTHER" id="PTHR45527">
    <property type="entry name" value="NONRIBOSOMAL PEPTIDE SYNTHETASE"/>
    <property type="match status" value="1"/>
</dbReference>
<dbReference type="SUPFAM" id="SSF52777">
    <property type="entry name" value="CoA-dependent acyltransferases"/>
    <property type="match status" value="2"/>
</dbReference>
<dbReference type="Gene3D" id="3.30.559.10">
    <property type="entry name" value="Chloramphenicol acetyltransferase-like domain"/>
    <property type="match status" value="1"/>
</dbReference>
<gene>
    <name evidence="1" type="ORF">DR950_41495</name>
</gene>
<dbReference type="AlphaFoldDB" id="A0A372ZJP7"/>
<protein>
    <submittedName>
        <fullName evidence="1">Non-ribosomal peptide synthetase</fullName>
    </submittedName>
</protein>
<dbReference type="Proteomes" id="UP000263377">
    <property type="component" value="Unassembled WGS sequence"/>
</dbReference>
<dbReference type="GO" id="GO:0005737">
    <property type="term" value="C:cytoplasm"/>
    <property type="evidence" value="ECO:0007669"/>
    <property type="project" value="TreeGrafter"/>
</dbReference>
<dbReference type="InterPro" id="IPR023213">
    <property type="entry name" value="CAT-like_dom_sf"/>
</dbReference>
<organism evidence="1 2">
    <name type="scientific">Kitasatospora xanthocidica</name>
    <dbReference type="NCBI Taxonomy" id="83382"/>
    <lineage>
        <taxon>Bacteria</taxon>
        <taxon>Bacillati</taxon>
        <taxon>Actinomycetota</taxon>
        <taxon>Actinomycetes</taxon>
        <taxon>Kitasatosporales</taxon>
        <taxon>Streptomycetaceae</taxon>
        <taxon>Kitasatospora</taxon>
    </lineage>
</organism>
<dbReference type="PANTHER" id="PTHR45527:SF1">
    <property type="entry name" value="FATTY ACID SYNTHASE"/>
    <property type="match status" value="1"/>
</dbReference>
<evidence type="ECO:0000313" key="1">
    <source>
        <dbReference type="EMBL" id="RGD55784.1"/>
    </source>
</evidence>
<dbReference type="GO" id="GO:0044550">
    <property type="term" value="P:secondary metabolite biosynthetic process"/>
    <property type="evidence" value="ECO:0007669"/>
    <property type="project" value="TreeGrafter"/>
</dbReference>
<proteinExistence type="predicted"/>
<dbReference type="GO" id="GO:0043041">
    <property type="term" value="P:amino acid activation for nonribosomal peptide biosynthetic process"/>
    <property type="evidence" value="ECO:0007669"/>
    <property type="project" value="TreeGrafter"/>
</dbReference>